<feature type="transmembrane region" description="Helical" evidence="10">
    <location>
        <begin position="150"/>
        <end position="173"/>
    </location>
</feature>
<dbReference type="InterPro" id="IPR001708">
    <property type="entry name" value="YidC/ALB3/OXA1/COX18"/>
</dbReference>
<dbReference type="EMBL" id="JAUTDP010000001">
    <property type="protein sequence ID" value="KAK3403378.1"/>
    <property type="molecule type" value="Genomic_DNA"/>
</dbReference>
<protein>
    <submittedName>
        <fullName evidence="12">60Kd inner membrane protein-domain-containing protein</fullName>
    </submittedName>
</protein>
<accession>A0AAE0PNQ1</accession>
<proteinExistence type="inferred from homology"/>
<evidence type="ECO:0000256" key="7">
    <source>
        <dbReference type="ARBA" id="ARBA00023128"/>
    </source>
</evidence>
<evidence type="ECO:0000256" key="5">
    <source>
        <dbReference type="ARBA" id="ARBA00022946"/>
    </source>
</evidence>
<dbReference type="GO" id="GO:0032977">
    <property type="term" value="F:membrane insertase activity"/>
    <property type="evidence" value="ECO:0007669"/>
    <property type="project" value="InterPro"/>
</dbReference>
<keyword evidence="7" id="KW-0496">Mitochondrion</keyword>
<dbReference type="Proteomes" id="UP001281003">
    <property type="component" value="Unassembled WGS sequence"/>
</dbReference>
<name>A0AAE0PNQ1_SORBR</name>
<gene>
    <name evidence="12" type="ORF">B0T20DRAFT_475168</name>
</gene>
<keyword evidence="3 9" id="KW-0812">Transmembrane</keyword>
<dbReference type="GO" id="GO:0032979">
    <property type="term" value="P:protein insertion into mitochondrial inner membrane from matrix"/>
    <property type="evidence" value="ECO:0007669"/>
    <property type="project" value="TreeGrafter"/>
</dbReference>
<evidence type="ECO:0000259" key="11">
    <source>
        <dbReference type="Pfam" id="PF02096"/>
    </source>
</evidence>
<dbReference type="CDD" id="cd20069">
    <property type="entry name" value="5TM_Oxa1-like"/>
    <property type="match status" value="1"/>
</dbReference>
<evidence type="ECO:0000256" key="8">
    <source>
        <dbReference type="ARBA" id="ARBA00023136"/>
    </source>
</evidence>
<dbReference type="PANTHER" id="PTHR12428:SF66">
    <property type="entry name" value="MITOCHONDRIAL INNER MEMBRANE PROTEIN OXA1L"/>
    <property type="match status" value="1"/>
</dbReference>
<reference evidence="12" key="2">
    <citation type="submission" date="2023-07" db="EMBL/GenBank/DDBJ databases">
        <authorList>
            <consortium name="Lawrence Berkeley National Laboratory"/>
            <person name="Haridas S."/>
            <person name="Hensen N."/>
            <person name="Bonometti L."/>
            <person name="Westerberg I."/>
            <person name="Brannstrom I.O."/>
            <person name="Guillou S."/>
            <person name="Cros-Aarteil S."/>
            <person name="Calhoun S."/>
            <person name="Kuo A."/>
            <person name="Mondo S."/>
            <person name="Pangilinan J."/>
            <person name="Riley R."/>
            <person name="LaButti K."/>
            <person name="Andreopoulos B."/>
            <person name="Lipzen A."/>
            <person name="Chen C."/>
            <person name="Yanf M."/>
            <person name="Daum C."/>
            <person name="Ng V."/>
            <person name="Clum A."/>
            <person name="Steindorff A."/>
            <person name="Ohm R."/>
            <person name="Martin F."/>
            <person name="Silar P."/>
            <person name="Natvig D."/>
            <person name="Lalanne C."/>
            <person name="Gautier V."/>
            <person name="Ament-velasquez S.L."/>
            <person name="Kruys A."/>
            <person name="Hutchinson M.I."/>
            <person name="Powell A.J."/>
            <person name="Barry K."/>
            <person name="Miller A.N."/>
            <person name="Grigoriev I.V."/>
            <person name="Debuchy R."/>
            <person name="Gladieux P."/>
            <person name="Thoren M.H."/>
            <person name="Johannesson H."/>
        </authorList>
    </citation>
    <scope>NUCLEOTIDE SEQUENCE</scope>
    <source>
        <strain evidence="12">FGSC 1904</strain>
    </source>
</reference>
<evidence type="ECO:0000256" key="6">
    <source>
        <dbReference type="ARBA" id="ARBA00022989"/>
    </source>
</evidence>
<feature type="transmembrane region" description="Helical" evidence="10">
    <location>
        <begin position="281"/>
        <end position="297"/>
    </location>
</feature>
<dbReference type="GO" id="GO:0005743">
    <property type="term" value="C:mitochondrial inner membrane"/>
    <property type="evidence" value="ECO:0007669"/>
    <property type="project" value="UniProtKB-SubCell"/>
</dbReference>
<feature type="domain" description="Membrane insertase YidC/Oxa/ALB C-terminal" evidence="11">
    <location>
        <begin position="158"/>
        <end position="351"/>
    </location>
</feature>
<evidence type="ECO:0000313" key="13">
    <source>
        <dbReference type="Proteomes" id="UP001281003"/>
    </source>
</evidence>
<keyword evidence="5" id="KW-0809">Transit peptide</keyword>
<organism evidence="12 13">
    <name type="scientific">Sordaria brevicollis</name>
    <dbReference type="NCBI Taxonomy" id="83679"/>
    <lineage>
        <taxon>Eukaryota</taxon>
        <taxon>Fungi</taxon>
        <taxon>Dikarya</taxon>
        <taxon>Ascomycota</taxon>
        <taxon>Pezizomycotina</taxon>
        <taxon>Sordariomycetes</taxon>
        <taxon>Sordariomycetidae</taxon>
        <taxon>Sordariales</taxon>
        <taxon>Sordariaceae</taxon>
        <taxon>Sordaria</taxon>
    </lineage>
</organism>
<dbReference type="InterPro" id="IPR028055">
    <property type="entry name" value="YidC/Oxa/ALB_C"/>
</dbReference>
<dbReference type="PANTHER" id="PTHR12428">
    <property type="entry name" value="OXA1"/>
    <property type="match status" value="1"/>
</dbReference>
<comment type="similarity">
    <text evidence="2 9">Belongs to the OXA1/ALB3/YidC family.</text>
</comment>
<keyword evidence="8 10" id="KW-0472">Membrane</keyword>
<keyword evidence="13" id="KW-1185">Reference proteome</keyword>
<evidence type="ECO:0000256" key="3">
    <source>
        <dbReference type="ARBA" id="ARBA00022692"/>
    </source>
</evidence>
<keyword evidence="6 10" id="KW-1133">Transmembrane helix</keyword>
<dbReference type="Pfam" id="PF02096">
    <property type="entry name" value="60KD_IMP"/>
    <property type="match status" value="1"/>
</dbReference>
<comment type="caution">
    <text evidence="12">The sequence shown here is derived from an EMBL/GenBank/DDBJ whole genome shotgun (WGS) entry which is preliminary data.</text>
</comment>
<evidence type="ECO:0000313" key="12">
    <source>
        <dbReference type="EMBL" id="KAK3403378.1"/>
    </source>
</evidence>
<comment type="subcellular location">
    <subcellularLocation>
        <location evidence="9">Membrane</location>
        <topology evidence="9">Multi-pass membrane protein</topology>
    </subcellularLocation>
    <subcellularLocation>
        <location evidence="1">Mitochondrion inner membrane</location>
        <topology evidence="1">Multi-pass membrane protein</topology>
    </subcellularLocation>
</comment>
<evidence type="ECO:0000256" key="4">
    <source>
        <dbReference type="ARBA" id="ARBA00022792"/>
    </source>
</evidence>
<feature type="transmembrane region" description="Helical" evidence="10">
    <location>
        <begin position="309"/>
        <end position="330"/>
    </location>
</feature>
<sequence>MLPSRGLLRSTPALGLARASLKAPSSRQFGTALRSSLSQSSRRIGSPLGVTATAAASHQLLSSLRQVRYASTSPDAAAPAAPVAADAADVSDAAASAPASTPVDAVAATPVELTGSDLLNLPEQIGFLKTLGLDYGWGVTSMMQWLTEHVYVYSGLPWWATLAAVAAIVRIAIFKPSLAASQESQKMQDLNKDPKYAALMDKVKAASYDSSKQADLMRLRQEIGYMTKAAGVNYFKVFIPFIQVPIGFGMFRLIRGMAALPVESLETGGTLWFQDLTVADPYFALPIASACLFVASMRKPIPYMAPQQARMMTTMGIFLVPISIFATAWLPSALQWYFLVSAIGQYFQASVFHFPAFRRWVGLPELVKGGMRGPSPFARPGAIQYSAPRTIDTTATPATPADSGSILGDIQESKKFVAEKLADWRKKNESSGIATRAKEYEERRALEEHEAYLARLELKKQKQKERRRQ</sequence>
<dbReference type="AlphaFoldDB" id="A0AAE0PNQ1"/>
<keyword evidence="4" id="KW-0999">Mitochondrion inner membrane</keyword>
<evidence type="ECO:0000256" key="10">
    <source>
        <dbReference type="SAM" id="Phobius"/>
    </source>
</evidence>
<evidence type="ECO:0000256" key="9">
    <source>
        <dbReference type="RuleBase" id="RU003945"/>
    </source>
</evidence>
<reference evidence="12" key="1">
    <citation type="journal article" date="2023" name="Mol. Phylogenet. Evol.">
        <title>Genome-scale phylogeny and comparative genomics of the fungal order Sordariales.</title>
        <authorList>
            <person name="Hensen N."/>
            <person name="Bonometti L."/>
            <person name="Westerberg I."/>
            <person name="Brannstrom I.O."/>
            <person name="Guillou S."/>
            <person name="Cros-Aarteil S."/>
            <person name="Calhoun S."/>
            <person name="Haridas S."/>
            <person name="Kuo A."/>
            <person name="Mondo S."/>
            <person name="Pangilinan J."/>
            <person name="Riley R."/>
            <person name="LaButti K."/>
            <person name="Andreopoulos B."/>
            <person name="Lipzen A."/>
            <person name="Chen C."/>
            <person name="Yan M."/>
            <person name="Daum C."/>
            <person name="Ng V."/>
            <person name="Clum A."/>
            <person name="Steindorff A."/>
            <person name="Ohm R.A."/>
            <person name="Martin F."/>
            <person name="Silar P."/>
            <person name="Natvig D.O."/>
            <person name="Lalanne C."/>
            <person name="Gautier V."/>
            <person name="Ament-Velasquez S.L."/>
            <person name="Kruys A."/>
            <person name="Hutchinson M.I."/>
            <person name="Powell A.J."/>
            <person name="Barry K."/>
            <person name="Miller A.N."/>
            <person name="Grigoriev I.V."/>
            <person name="Debuchy R."/>
            <person name="Gladieux P."/>
            <person name="Hiltunen Thoren M."/>
            <person name="Johannesson H."/>
        </authorList>
    </citation>
    <scope>NUCLEOTIDE SEQUENCE</scope>
    <source>
        <strain evidence="12">FGSC 1904</strain>
    </source>
</reference>
<evidence type="ECO:0000256" key="1">
    <source>
        <dbReference type="ARBA" id="ARBA00004448"/>
    </source>
</evidence>
<evidence type="ECO:0000256" key="2">
    <source>
        <dbReference type="ARBA" id="ARBA00009877"/>
    </source>
</evidence>